<accession>A0A8S5U9I9</accession>
<name>A0A8S5U9I9_9CAUD</name>
<evidence type="ECO:0000313" key="1">
    <source>
        <dbReference type="EMBL" id="DAF91123.1"/>
    </source>
</evidence>
<sequence length="146" mass="14892">MSCNRNLKNPHYKSAQNAYNNASQAFVSTGTPVSVLGVLNTDTGCSVDTVTGGFQINASGLYRVSYDVTFTPSAAGVAVLQGLNDTATLPCLNAQETVAAGSVYTIHAETTIYIPVCCNGTPTISATLGGVAGTISHVCASVVKLA</sequence>
<organism evidence="1">
    <name type="scientific">Siphoviridae sp. ctKNZ79</name>
    <dbReference type="NCBI Taxonomy" id="2825440"/>
    <lineage>
        <taxon>Viruses</taxon>
        <taxon>Duplodnaviria</taxon>
        <taxon>Heunggongvirae</taxon>
        <taxon>Uroviricota</taxon>
        <taxon>Caudoviricetes</taxon>
    </lineage>
</organism>
<protein>
    <submittedName>
        <fullName evidence="1">BclA protein</fullName>
    </submittedName>
</protein>
<reference evidence="1" key="1">
    <citation type="journal article" date="2021" name="Proc. Natl. Acad. Sci. U.S.A.">
        <title>A Catalog of Tens of Thousands of Viruses from Human Metagenomes Reveals Hidden Associations with Chronic Diseases.</title>
        <authorList>
            <person name="Tisza M.J."/>
            <person name="Buck C.B."/>
        </authorList>
    </citation>
    <scope>NUCLEOTIDE SEQUENCE</scope>
    <source>
        <strain evidence="1">CtKNZ79</strain>
    </source>
</reference>
<proteinExistence type="predicted"/>
<dbReference type="EMBL" id="BK016045">
    <property type="protein sequence ID" value="DAF91123.1"/>
    <property type="molecule type" value="Genomic_DNA"/>
</dbReference>